<dbReference type="SUPFAM" id="SSF52172">
    <property type="entry name" value="CheY-like"/>
    <property type="match status" value="1"/>
</dbReference>
<feature type="domain" description="HTH araC/xylS-type" evidence="7">
    <location>
        <begin position="168"/>
        <end position="266"/>
    </location>
</feature>
<dbReference type="PROSITE" id="PS00041">
    <property type="entry name" value="HTH_ARAC_FAMILY_1"/>
    <property type="match status" value="1"/>
</dbReference>
<dbReference type="PRINTS" id="PR00032">
    <property type="entry name" value="HTHARAC"/>
</dbReference>
<keyword evidence="4" id="KW-0804">Transcription</keyword>
<dbReference type="Gene3D" id="3.40.50.2300">
    <property type="match status" value="1"/>
</dbReference>
<keyword evidence="2" id="KW-0805">Transcription regulation</keyword>
<reference evidence="9" key="1">
    <citation type="submission" date="2009-07" db="EMBL/GenBank/DDBJ databases">
        <authorList>
            <consortium name="US DOE Joint Genome Institute (JGI-PGF)"/>
            <person name="Lucas S."/>
            <person name="Copeland A."/>
            <person name="Lapidus A."/>
            <person name="Glavina del Rio T."/>
            <person name="Tice H."/>
            <person name="Bruce D."/>
            <person name="Goodwin L."/>
            <person name="Pitluck S."/>
            <person name="Larimer F."/>
            <person name="Land M.L."/>
            <person name="Mouttaki H."/>
            <person name="He Z."/>
            <person name="Zhou J."/>
            <person name="Hemme C.L."/>
        </authorList>
    </citation>
    <scope>NUCLEOTIDE SEQUENCE [LARGE SCALE GENOMIC DNA]</scope>
    <source>
        <strain evidence="9">DSM 2782</strain>
    </source>
</reference>
<dbReference type="EMBL" id="ACXX02000002">
    <property type="protein sequence ID" value="EGD49078.1"/>
    <property type="molecule type" value="Genomic_DNA"/>
</dbReference>
<feature type="modified residue" description="4-aspartylphosphate" evidence="6">
    <location>
        <position position="55"/>
    </location>
</feature>
<dbReference type="GO" id="GO:0000160">
    <property type="term" value="P:phosphorelay signal transduction system"/>
    <property type="evidence" value="ECO:0007669"/>
    <property type="project" value="InterPro"/>
</dbReference>
<dbReference type="SMART" id="SM00448">
    <property type="entry name" value="REC"/>
    <property type="match status" value="1"/>
</dbReference>
<dbReference type="Gene3D" id="1.10.10.60">
    <property type="entry name" value="Homeodomain-like"/>
    <property type="match status" value="2"/>
</dbReference>
<gene>
    <name evidence="9" type="ORF">Cpap_3507</name>
</gene>
<evidence type="ECO:0000259" key="8">
    <source>
        <dbReference type="PROSITE" id="PS50110"/>
    </source>
</evidence>
<organism evidence="9 10">
    <name type="scientific">Ruminiclostridium papyrosolvens DSM 2782</name>
    <dbReference type="NCBI Taxonomy" id="588581"/>
    <lineage>
        <taxon>Bacteria</taxon>
        <taxon>Bacillati</taxon>
        <taxon>Bacillota</taxon>
        <taxon>Clostridia</taxon>
        <taxon>Eubacteriales</taxon>
        <taxon>Oscillospiraceae</taxon>
        <taxon>Ruminiclostridium</taxon>
    </lineage>
</organism>
<dbReference type="SMART" id="SM00342">
    <property type="entry name" value="HTH_ARAC"/>
    <property type="match status" value="1"/>
</dbReference>
<dbReference type="Pfam" id="PF00072">
    <property type="entry name" value="Response_reg"/>
    <property type="match status" value="1"/>
</dbReference>
<dbReference type="PANTHER" id="PTHR43280:SF28">
    <property type="entry name" value="HTH-TYPE TRANSCRIPTIONAL ACTIVATOR RHAS"/>
    <property type="match status" value="1"/>
</dbReference>
<comment type="caution">
    <text evidence="9">The sequence shown here is derived from an EMBL/GenBank/DDBJ whole genome shotgun (WGS) entry which is preliminary data.</text>
</comment>
<protein>
    <recommendedName>
        <fullName evidence="1">Stage 0 sporulation protein A homolog</fullName>
    </recommendedName>
</protein>
<dbReference type="STRING" id="588581.Cpap_3507"/>
<dbReference type="CDD" id="cd17536">
    <property type="entry name" value="REC_YesN-like"/>
    <property type="match status" value="1"/>
</dbReference>
<dbReference type="eggNOG" id="COG2207">
    <property type="taxonomic scope" value="Bacteria"/>
</dbReference>
<dbReference type="eggNOG" id="COG4753">
    <property type="taxonomic scope" value="Bacteria"/>
</dbReference>
<dbReference type="Proteomes" id="UP000003860">
    <property type="component" value="Unassembled WGS sequence"/>
</dbReference>
<keyword evidence="6" id="KW-0597">Phosphoprotein</keyword>
<keyword evidence="3" id="KW-0238">DNA-binding</keyword>
<dbReference type="InterPro" id="IPR009057">
    <property type="entry name" value="Homeodomain-like_sf"/>
</dbReference>
<comment type="function">
    <text evidence="5">May play the central regulatory role in sporulation. It may be an element of the effector pathway responsible for the activation of sporulation genes in response to nutritional stress. Spo0A may act in concert with spo0H (a sigma factor) to control the expression of some genes that are critical to the sporulation process.</text>
</comment>
<reference evidence="9" key="2">
    <citation type="submission" date="2011-01" db="EMBL/GenBank/DDBJ databases">
        <title>The Non-contiguous Finished genome of Clostridium papyrosolvens.</title>
        <authorList>
            <person name="Lucas S."/>
            <person name="Copeland A."/>
            <person name="Lapidus A."/>
            <person name="Cheng J.-F."/>
            <person name="Goodwin L."/>
            <person name="Pitluck S."/>
            <person name="Misra M."/>
            <person name="Chertkov O."/>
            <person name="Detter J.C."/>
            <person name="Han C."/>
            <person name="Tapia R."/>
            <person name="Land M."/>
            <person name="Hauser L."/>
            <person name="Kyrpides N."/>
            <person name="Ivanova N."/>
            <person name="Pagani I."/>
            <person name="Mouttaki H."/>
            <person name="He Z."/>
            <person name="Zhou J."/>
            <person name="Hemme C.L."/>
            <person name="Woyke T."/>
        </authorList>
    </citation>
    <scope>NUCLEOTIDE SEQUENCE [LARGE SCALE GENOMIC DNA]</scope>
    <source>
        <strain evidence="9">DSM 2782</strain>
    </source>
</reference>
<sequence length="285" mass="32636">MLMKLLIVDDDLMIRKGLLSLDWKSIDITLCGAVQNGNEALEIARQVKPDIILSDISMPAMDGISLSRELLGQNSDCIVIFLSGYSDFKYAKAALSMGVFDYILKPTSPEEIFDCVQRARVRILKERSERVSLHIMRTELEVHKMVGNQEIRGCEEVSNSRNSEGVVDKIMKYIESNYMNDISLITLSEEIHLNSIYISRILKRSTGYTFLEIITAVRMVKAAELLRNSGFTIAQVSESVGINDQRYFSQVFKKIFNLTPREFRNLNNEDIKQDVFDKLKKWIEC</sequence>
<dbReference type="AlphaFoldDB" id="F1T996"/>
<evidence type="ECO:0000256" key="3">
    <source>
        <dbReference type="ARBA" id="ARBA00023125"/>
    </source>
</evidence>
<dbReference type="GO" id="GO:0003700">
    <property type="term" value="F:DNA-binding transcription factor activity"/>
    <property type="evidence" value="ECO:0007669"/>
    <property type="project" value="InterPro"/>
</dbReference>
<keyword evidence="10" id="KW-1185">Reference proteome</keyword>
<dbReference type="PROSITE" id="PS01124">
    <property type="entry name" value="HTH_ARAC_FAMILY_2"/>
    <property type="match status" value="1"/>
</dbReference>
<dbReference type="InterPro" id="IPR018062">
    <property type="entry name" value="HTH_AraC-typ_CS"/>
</dbReference>
<accession>F1T996</accession>
<evidence type="ECO:0000256" key="1">
    <source>
        <dbReference type="ARBA" id="ARBA00018672"/>
    </source>
</evidence>
<evidence type="ECO:0000256" key="2">
    <source>
        <dbReference type="ARBA" id="ARBA00023015"/>
    </source>
</evidence>
<dbReference type="InterPro" id="IPR020449">
    <property type="entry name" value="Tscrpt_reg_AraC-type_HTH"/>
</dbReference>
<evidence type="ECO:0000256" key="4">
    <source>
        <dbReference type="ARBA" id="ARBA00023163"/>
    </source>
</evidence>
<dbReference type="InterPro" id="IPR011006">
    <property type="entry name" value="CheY-like_superfamily"/>
</dbReference>
<evidence type="ECO:0000313" key="10">
    <source>
        <dbReference type="Proteomes" id="UP000003860"/>
    </source>
</evidence>
<name>F1T996_9FIRM</name>
<dbReference type="PANTHER" id="PTHR43280">
    <property type="entry name" value="ARAC-FAMILY TRANSCRIPTIONAL REGULATOR"/>
    <property type="match status" value="1"/>
</dbReference>
<dbReference type="InterPro" id="IPR018060">
    <property type="entry name" value="HTH_AraC"/>
</dbReference>
<dbReference type="SUPFAM" id="SSF46689">
    <property type="entry name" value="Homeodomain-like"/>
    <property type="match status" value="1"/>
</dbReference>
<evidence type="ECO:0000256" key="6">
    <source>
        <dbReference type="PROSITE-ProRule" id="PRU00169"/>
    </source>
</evidence>
<feature type="domain" description="Response regulatory" evidence="8">
    <location>
        <begin position="4"/>
        <end position="120"/>
    </location>
</feature>
<dbReference type="PROSITE" id="PS50110">
    <property type="entry name" value="RESPONSE_REGULATORY"/>
    <property type="match status" value="1"/>
</dbReference>
<dbReference type="Pfam" id="PF12833">
    <property type="entry name" value="HTH_18"/>
    <property type="match status" value="1"/>
</dbReference>
<dbReference type="GO" id="GO:0043565">
    <property type="term" value="F:sequence-specific DNA binding"/>
    <property type="evidence" value="ECO:0007669"/>
    <property type="project" value="InterPro"/>
</dbReference>
<evidence type="ECO:0000259" key="7">
    <source>
        <dbReference type="PROSITE" id="PS01124"/>
    </source>
</evidence>
<evidence type="ECO:0000313" key="9">
    <source>
        <dbReference type="EMBL" id="EGD49078.1"/>
    </source>
</evidence>
<dbReference type="InterPro" id="IPR001789">
    <property type="entry name" value="Sig_transdc_resp-reg_receiver"/>
</dbReference>
<evidence type="ECO:0000256" key="5">
    <source>
        <dbReference type="ARBA" id="ARBA00024867"/>
    </source>
</evidence>
<proteinExistence type="predicted"/>